<dbReference type="CDD" id="cd00093">
    <property type="entry name" value="HTH_XRE"/>
    <property type="match status" value="1"/>
</dbReference>
<proteinExistence type="predicted"/>
<reference evidence="3" key="1">
    <citation type="submission" date="2021-09" db="EMBL/GenBank/DDBJ databases">
        <title>Genome of Aequorivita sp. strain F64183.</title>
        <authorList>
            <person name="Wang Y."/>
        </authorList>
    </citation>
    <scope>NUCLEOTIDE SEQUENCE</scope>
    <source>
        <strain evidence="3">F64183</strain>
    </source>
</reference>
<dbReference type="Gene3D" id="1.10.260.40">
    <property type="entry name" value="lambda repressor-like DNA-binding domains"/>
    <property type="match status" value="1"/>
</dbReference>
<sequence>MSVHVTNLSKYERNLSIPPLEVAKRMAEVLKISLDRLVIGKMKYSRCHFKIRTCLPCSTRLKNSLKNKRKPLRISFLPLSSKLTLRKNWRNKKAYQPFPFLFSFPIVELFLYILNYNYSRQILPFLKSVPSLFRF</sequence>
<evidence type="ECO:0000256" key="1">
    <source>
        <dbReference type="SAM" id="Phobius"/>
    </source>
</evidence>
<dbReference type="AlphaFoldDB" id="A0A9X1QZI5"/>
<name>A0A9X1QZI5_9FLAO</name>
<feature type="domain" description="HTH cro/C1-type" evidence="2">
    <location>
        <begin position="3"/>
        <end position="37"/>
    </location>
</feature>
<dbReference type="EMBL" id="JAIRBB010000003">
    <property type="protein sequence ID" value="MCG2430758.1"/>
    <property type="molecule type" value="Genomic_DNA"/>
</dbReference>
<evidence type="ECO:0000313" key="4">
    <source>
        <dbReference type="Proteomes" id="UP001139462"/>
    </source>
</evidence>
<gene>
    <name evidence="3" type="ORF">K8344_06475</name>
</gene>
<keyword evidence="4" id="KW-1185">Reference proteome</keyword>
<dbReference type="Pfam" id="PF01381">
    <property type="entry name" value="HTH_3"/>
    <property type="match status" value="1"/>
</dbReference>
<keyword evidence="1" id="KW-0812">Transmembrane</keyword>
<dbReference type="GO" id="GO:0003677">
    <property type="term" value="F:DNA binding"/>
    <property type="evidence" value="ECO:0007669"/>
    <property type="project" value="InterPro"/>
</dbReference>
<accession>A0A9X1QZI5</accession>
<evidence type="ECO:0000259" key="2">
    <source>
        <dbReference type="PROSITE" id="PS50943"/>
    </source>
</evidence>
<dbReference type="Proteomes" id="UP001139462">
    <property type="component" value="Unassembled WGS sequence"/>
</dbReference>
<dbReference type="PROSITE" id="PS50943">
    <property type="entry name" value="HTH_CROC1"/>
    <property type="match status" value="1"/>
</dbReference>
<comment type="caution">
    <text evidence="3">The sequence shown here is derived from an EMBL/GenBank/DDBJ whole genome shotgun (WGS) entry which is preliminary data.</text>
</comment>
<protein>
    <submittedName>
        <fullName evidence="3">Helix-turn-helix domain-containing protein</fullName>
    </submittedName>
</protein>
<dbReference type="InterPro" id="IPR001387">
    <property type="entry name" value="Cro/C1-type_HTH"/>
</dbReference>
<dbReference type="SUPFAM" id="SSF47413">
    <property type="entry name" value="lambda repressor-like DNA-binding domains"/>
    <property type="match status" value="1"/>
</dbReference>
<keyword evidence="1" id="KW-0472">Membrane</keyword>
<dbReference type="RefSeq" id="WP_420908347.1">
    <property type="nucleotide sequence ID" value="NZ_JAIRBB010000003.1"/>
</dbReference>
<dbReference type="InterPro" id="IPR010982">
    <property type="entry name" value="Lambda_DNA-bd_dom_sf"/>
</dbReference>
<keyword evidence="1" id="KW-1133">Transmembrane helix</keyword>
<evidence type="ECO:0000313" key="3">
    <source>
        <dbReference type="EMBL" id="MCG2430758.1"/>
    </source>
</evidence>
<feature type="transmembrane region" description="Helical" evidence="1">
    <location>
        <begin position="94"/>
        <end position="114"/>
    </location>
</feature>
<organism evidence="3 4">
    <name type="scientific">Aequorivita xiaoshiensis</name>
    <dbReference type="NCBI Taxonomy" id="2874476"/>
    <lineage>
        <taxon>Bacteria</taxon>
        <taxon>Pseudomonadati</taxon>
        <taxon>Bacteroidota</taxon>
        <taxon>Flavobacteriia</taxon>
        <taxon>Flavobacteriales</taxon>
        <taxon>Flavobacteriaceae</taxon>
        <taxon>Aequorivita</taxon>
    </lineage>
</organism>